<dbReference type="GO" id="GO:0009060">
    <property type="term" value="P:aerobic respiration"/>
    <property type="evidence" value="ECO:0007669"/>
    <property type="project" value="TreeGrafter"/>
</dbReference>
<dbReference type="RefSeq" id="XP_016608253.1">
    <property type="nucleotide sequence ID" value="XM_016752784.1"/>
</dbReference>
<feature type="compositionally biased region" description="Low complexity" evidence="1">
    <location>
        <begin position="240"/>
        <end position="252"/>
    </location>
</feature>
<evidence type="ECO:0000256" key="1">
    <source>
        <dbReference type="SAM" id="MobiDB-lite"/>
    </source>
</evidence>
<dbReference type="OrthoDB" id="2133332at2759"/>
<feature type="region of interest" description="Disordered" evidence="1">
    <location>
        <begin position="1"/>
        <end position="27"/>
    </location>
</feature>
<dbReference type="InterPro" id="IPR007972">
    <property type="entry name" value="Mtfr1"/>
</dbReference>
<evidence type="ECO:0000313" key="3">
    <source>
        <dbReference type="Proteomes" id="UP000053201"/>
    </source>
</evidence>
<feature type="region of interest" description="Disordered" evidence="1">
    <location>
        <begin position="319"/>
        <end position="338"/>
    </location>
</feature>
<feature type="compositionally biased region" description="Basic and acidic residues" evidence="1">
    <location>
        <begin position="90"/>
        <end position="101"/>
    </location>
</feature>
<dbReference type="PANTHER" id="PTHR14215:SF0">
    <property type="entry name" value="WH2 DOMAIN-CONTAINING PROTEIN"/>
    <property type="match status" value="1"/>
</dbReference>
<dbReference type="VEuPathDB" id="FungiDB:SPPG_04548"/>
<feature type="compositionally biased region" description="Pro residues" evidence="1">
    <location>
        <begin position="216"/>
        <end position="231"/>
    </location>
</feature>
<feature type="compositionally biased region" description="Basic and acidic residues" evidence="1">
    <location>
        <begin position="109"/>
        <end position="128"/>
    </location>
</feature>
<feature type="region of interest" description="Disordered" evidence="1">
    <location>
        <begin position="69"/>
        <end position="184"/>
    </location>
</feature>
<dbReference type="AlphaFoldDB" id="A0A0L0HHE0"/>
<feature type="compositionally biased region" description="Polar residues" evidence="1">
    <location>
        <begin position="320"/>
        <end position="331"/>
    </location>
</feature>
<feature type="region of interest" description="Disordered" evidence="1">
    <location>
        <begin position="286"/>
        <end position="306"/>
    </location>
</feature>
<name>A0A0L0HHE0_SPIPD</name>
<dbReference type="PANTHER" id="PTHR14215">
    <property type="entry name" value="PROTEIN OF UNKNOWN FUNCTION DUF729"/>
    <property type="match status" value="1"/>
</dbReference>
<dbReference type="Proteomes" id="UP000053201">
    <property type="component" value="Unassembled WGS sequence"/>
</dbReference>
<organism evidence="2 3">
    <name type="scientific">Spizellomyces punctatus (strain DAOM BR117)</name>
    <dbReference type="NCBI Taxonomy" id="645134"/>
    <lineage>
        <taxon>Eukaryota</taxon>
        <taxon>Fungi</taxon>
        <taxon>Fungi incertae sedis</taxon>
        <taxon>Chytridiomycota</taxon>
        <taxon>Chytridiomycota incertae sedis</taxon>
        <taxon>Chytridiomycetes</taxon>
        <taxon>Spizellomycetales</taxon>
        <taxon>Spizellomycetaceae</taxon>
        <taxon>Spizellomyces</taxon>
    </lineage>
</organism>
<dbReference type="GeneID" id="27687992"/>
<accession>A0A0L0HHE0</accession>
<evidence type="ECO:0000313" key="2">
    <source>
        <dbReference type="EMBL" id="KND00214.1"/>
    </source>
</evidence>
<feature type="compositionally biased region" description="Acidic residues" evidence="1">
    <location>
        <begin position="129"/>
        <end position="139"/>
    </location>
</feature>
<dbReference type="GO" id="GO:0005739">
    <property type="term" value="C:mitochondrion"/>
    <property type="evidence" value="ECO:0007669"/>
    <property type="project" value="TreeGrafter"/>
</dbReference>
<gene>
    <name evidence="2" type="ORF">SPPG_04548</name>
</gene>
<keyword evidence="3" id="KW-1185">Reference proteome</keyword>
<sequence>MGTPHGKSTYEGPRSPKSPTPFRPISGQLIKAEPRSMFSSFSGLIAGVKHTAYRGVNSILDTVLRTKATRKRAPGAINKPQSTRNLLRSVPRDGITKKRPEVNGAASRRRAELALEYLTHETGQKSEDTDSSIDTDEDLGNGGEPRGLLFTTPPKKVKRRSSLDLSESEKENKRGRKLENDVSPRNCESDRIAALERKIEVLERVLAAQAPVSALPAPPPPPPPPPPPLPTPNSSNLQIPSSTSKKSTAPSPARDPRFINMNHHVMRKICEEIKEVKLRRTNVMRSPGGTIMRTRDPDREPDEQDHEAVLAHALRKKFKSLNSESTDSSPEVTERDWG</sequence>
<dbReference type="eggNOG" id="ENOG502SH2K">
    <property type="taxonomic scope" value="Eukaryota"/>
</dbReference>
<dbReference type="STRING" id="645134.A0A0L0HHE0"/>
<feature type="compositionally biased region" description="Basic and acidic residues" evidence="1">
    <location>
        <begin position="167"/>
        <end position="184"/>
    </location>
</feature>
<reference evidence="2 3" key="1">
    <citation type="submission" date="2009-08" db="EMBL/GenBank/DDBJ databases">
        <title>The Genome Sequence of Spizellomyces punctatus strain DAOM BR117.</title>
        <authorList>
            <consortium name="The Broad Institute Genome Sequencing Platform"/>
            <person name="Russ C."/>
            <person name="Cuomo C."/>
            <person name="Shea T."/>
            <person name="Young S.K."/>
            <person name="Zeng Q."/>
            <person name="Koehrsen M."/>
            <person name="Haas B."/>
            <person name="Borodovsky M."/>
            <person name="Guigo R."/>
            <person name="Alvarado L."/>
            <person name="Berlin A."/>
            <person name="Bochicchio J."/>
            <person name="Borenstein D."/>
            <person name="Chapman S."/>
            <person name="Chen Z."/>
            <person name="Engels R."/>
            <person name="Freedman E."/>
            <person name="Gellesch M."/>
            <person name="Goldberg J."/>
            <person name="Griggs A."/>
            <person name="Gujja S."/>
            <person name="Heiman D."/>
            <person name="Hepburn T."/>
            <person name="Howarth C."/>
            <person name="Jen D."/>
            <person name="Larson L."/>
            <person name="Lewis B."/>
            <person name="Mehta T."/>
            <person name="Park D."/>
            <person name="Pearson M."/>
            <person name="Roberts A."/>
            <person name="Saif S."/>
            <person name="Shenoy N."/>
            <person name="Sisk P."/>
            <person name="Stolte C."/>
            <person name="Sykes S."/>
            <person name="Thomson T."/>
            <person name="Walk T."/>
            <person name="White J."/>
            <person name="Yandava C."/>
            <person name="Burger G."/>
            <person name="Gray M.W."/>
            <person name="Holland P.W.H."/>
            <person name="King N."/>
            <person name="Lang F.B.F."/>
            <person name="Roger A.J."/>
            <person name="Ruiz-Trillo I."/>
            <person name="Lander E."/>
            <person name="Nusbaum C."/>
        </authorList>
    </citation>
    <scope>NUCLEOTIDE SEQUENCE [LARGE SCALE GENOMIC DNA]</scope>
    <source>
        <strain evidence="2 3">DAOM BR117</strain>
    </source>
</reference>
<dbReference type="InParanoid" id="A0A0L0HHE0"/>
<dbReference type="GO" id="GO:0000266">
    <property type="term" value="P:mitochondrial fission"/>
    <property type="evidence" value="ECO:0007669"/>
    <property type="project" value="TreeGrafter"/>
</dbReference>
<protein>
    <submittedName>
        <fullName evidence="2">Uncharacterized protein</fullName>
    </submittedName>
</protein>
<feature type="region of interest" description="Disordered" evidence="1">
    <location>
        <begin position="213"/>
        <end position="261"/>
    </location>
</feature>
<dbReference type="EMBL" id="KQ257456">
    <property type="protein sequence ID" value="KND00214.1"/>
    <property type="molecule type" value="Genomic_DNA"/>
</dbReference>
<proteinExistence type="predicted"/>